<keyword evidence="1" id="KW-1133">Transmembrane helix</keyword>
<protein>
    <submittedName>
        <fullName evidence="2">Uncharacterized protein</fullName>
    </submittedName>
</protein>
<reference evidence="2 3" key="1">
    <citation type="journal article" date="2015" name="Nature">
        <title>rRNA introns, odd ribosomes, and small enigmatic genomes across a large radiation of phyla.</title>
        <authorList>
            <person name="Brown C.T."/>
            <person name="Hug L.A."/>
            <person name="Thomas B.C."/>
            <person name="Sharon I."/>
            <person name="Castelle C.J."/>
            <person name="Singh A."/>
            <person name="Wilkins M.J."/>
            <person name="Williams K.H."/>
            <person name="Banfield J.F."/>
        </authorList>
    </citation>
    <scope>NUCLEOTIDE SEQUENCE [LARGE SCALE GENOMIC DNA]</scope>
</reference>
<comment type="caution">
    <text evidence="2">The sequence shown here is derived from an EMBL/GenBank/DDBJ whole genome shotgun (WGS) entry which is preliminary data.</text>
</comment>
<keyword evidence="1" id="KW-0472">Membrane</keyword>
<proteinExistence type="predicted"/>
<keyword evidence="1" id="KW-0812">Transmembrane</keyword>
<name>A0A0G1KBN9_9BACT</name>
<evidence type="ECO:0000313" key="3">
    <source>
        <dbReference type="Proteomes" id="UP000034032"/>
    </source>
</evidence>
<sequence>MKDFHLIAGFFSAVSAGVSGFLVAFSALASNTVNSAPIIVCMISLALAMIFIPTSRRMYDLEAETEQLRDERDNLKAKIGELNHFIGTQKTI</sequence>
<dbReference type="Proteomes" id="UP000034032">
    <property type="component" value="Unassembled WGS sequence"/>
</dbReference>
<feature type="transmembrane region" description="Helical" evidence="1">
    <location>
        <begin position="7"/>
        <end position="29"/>
    </location>
</feature>
<evidence type="ECO:0000313" key="2">
    <source>
        <dbReference type="EMBL" id="KKT81033.1"/>
    </source>
</evidence>
<evidence type="ECO:0000256" key="1">
    <source>
        <dbReference type="SAM" id="Phobius"/>
    </source>
</evidence>
<dbReference type="AlphaFoldDB" id="A0A0G1KBN9"/>
<feature type="transmembrane region" description="Helical" evidence="1">
    <location>
        <begin position="35"/>
        <end position="52"/>
    </location>
</feature>
<accession>A0A0G1KBN9</accession>
<dbReference type="EMBL" id="LCJR01000028">
    <property type="protein sequence ID" value="KKT81033.1"/>
    <property type="molecule type" value="Genomic_DNA"/>
</dbReference>
<gene>
    <name evidence="2" type="ORF">UW79_C0028G0003</name>
</gene>
<organism evidence="2 3">
    <name type="scientific">Candidatus Yanofskybacteria bacterium GW2011_GWA2_44_9</name>
    <dbReference type="NCBI Taxonomy" id="1619025"/>
    <lineage>
        <taxon>Bacteria</taxon>
        <taxon>Candidatus Yanofskyibacteriota</taxon>
    </lineage>
</organism>